<dbReference type="Pfam" id="PF13671">
    <property type="entry name" value="AAA_33"/>
    <property type="match status" value="1"/>
</dbReference>
<organism evidence="1 2">
    <name type="scientific">Nonomuraea mangrovi</name>
    <dbReference type="NCBI Taxonomy" id="2316207"/>
    <lineage>
        <taxon>Bacteria</taxon>
        <taxon>Bacillati</taxon>
        <taxon>Actinomycetota</taxon>
        <taxon>Actinomycetes</taxon>
        <taxon>Streptosporangiales</taxon>
        <taxon>Streptosporangiaceae</taxon>
        <taxon>Nonomuraea</taxon>
    </lineage>
</organism>
<evidence type="ECO:0000313" key="2">
    <source>
        <dbReference type="Proteomes" id="UP001597368"/>
    </source>
</evidence>
<dbReference type="RefSeq" id="WP_379578656.1">
    <property type="nucleotide sequence ID" value="NZ_JBHUFV010000061.1"/>
</dbReference>
<proteinExistence type="predicted"/>
<protein>
    <submittedName>
        <fullName evidence="1">AAA family ATPase</fullName>
    </submittedName>
</protein>
<accession>A0ABW4T7U4</accession>
<name>A0ABW4T7U4_9ACTN</name>
<reference evidence="2" key="1">
    <citation type="journal article" date="2019" name="Int. J. Syst. Evol. Microbiol.">
        <title>The Global Catalogue of Microorganisms (GCM) 10K type strain sequencing project: providing services to taxonomists for standard genome sequencing and annotation.</title>
        <authorList>
            <consortium name="The Broad Institute Genomics Platform"/>
            <consortium name="The Broad Institute Genome Sequencing Center for Infectious Disease"/>
            <person name="Wu L."/>
            <person name="Ma J."/>
        </authorList>
    </citation>
    <scope>NUCLEOTIDE SEQUENCE [LARGE SCALE GENOMIC DNA]</scope>
    <source>
        <strain evidence="2">ICMP 6774ER</strain>
    </source>
</reference>
<dbReference type="Proteomes" id="UP001597368">
    <property type="component" value="Unassembled WGS sequence"/>
</dbReference>
<dbReference type="InterPro" id="IPR027417">
    <property type="entry name" value="P-loop_NTPase"/>
</dbReference>
<gene>
    <name evidence="1" type="ORF">ACFSKW_38890</name>
</gene>
<comment type="caution">
    <text evidence="1">The sequence shown here is derived from an EMBL/GenBank/DDBJ whole genome shotgun (WGS) entry which is preliminary data.</text>
</comment>
<keyword evidence="2" id="KW-1185">Reference proteome</keyword>
<evidence type="ECO:0000313" key="1">
    <source>
        <dbReference type="EMBL" id="MFD1937453.1"/>
    </source>
</evidence>
<dbReference type="Gene3D" id="3.40.50.300">
    <property type="entry name" value="P-loop containing nucleotide triphosphate hydrolases"/>
    <property type="match status" value="1"/>
</dbReference>
<dbReference type="EMBL" id="JBHUFV010000061">
    <property type="protein sequence ID" value="MFD1937453.1"/>
    <property type="molecule type" value="Genomic_DNA"/>
</dbReference>
<sequence length="170" mass="18909">MHQSKDRPGRLILLCGLPGAGKTTLARRLAADLPAVRLCPDEWMAGLGIDLFDEQARDLLERQLWRHARELLALDQSVILEYGFWTRGERDEKRLAAQALGVGVELHYLDVPFEELCRRVEARTAEGAAHTAPITRELMTRYAALFEAPDAGELALFDDHADPPAPGTGR</sequence>
<dbReference type="SUPFAM" id="SSF52540">
    <property type="entry name" value="P-loop containing nucleoside triphosphate hydrolases"/>
    <property type="match status" value="1"/>
</dbReference>